<feature type="region of interest" description="Disordered" evidence="1">
    <location>
        <begin position="18"/>
        <end position="48"/>
    </location>
</feature>
<dbReference type="OrthoDB" id="7630784at2"/>
<protein>
    <submittedName>
        <fullName evidence="2">Uncharacterized protein</fullName>
    </submittedName>
</protein>
<keyword evidence="3" id="KW-1185">Reference proteome</keyword>
<evidence type="ECO:0000313" key="3">
    <source>
        <dbReference type="Proteomes" id="UP000245168"/>
    </source>
</evidence>
<feature type="compositionally biased region" description="Basic residues" evidence="1">
    <location>
        <begin position="20"/>
        <end position="32"/>
    </location>
</feature>
<reference evidence="3" key="1">
    <citation type="submission" date="2018-05" db="EMBL/GenBank/DDBJ databases">
        <authorList>
            <person name="Liu B.-T."/>
        </authorList>
    </citation>
    <scope>NUCLEOTIDE SEQUENCE [LARGE SCALE GENOMIC DNA]</scope>
    <source>
        <strain evidence="3">WD6-1</strain>
    </source>
</reference>
<dbReference type="AlphaFoldDB" id="A0A2U2BVN4"/>
<gene>
    <name evidence="2" type="ORF">DDZ18_00275</name>
</gene>
<dbReference type="Proteomes" id="UP000245168">
    <property type="component" value="Unassembled WGS sequence"/>
</dbReference>
<name>A0A2U2BVN4_9PROT</name>
<organism evidence="2 3">
    <name type="scientific">Marinicauda salina</name>
    <dbReference type="NCBI Taxonomy" id="2135793"/>
    <lineage>
        <taxon>Bacteria</taxon>
        <taxon>Pseudomonadati</taxon>
        <taxon>Pseudomonadota</taxon>
        <taxon>Alphaproteobacteria</taxon>
        <taxon>Maricaulales</taxon>
        <taxon>Maricaulaceae</taxon>
        <taxon>Marinicauda</taxon>
    </lineage>
</organism>
<comment type="caution">
    <text evidence="2">The sequence shown here is derived from an EMBL/GenBank/DDBJ whole genome shotgun (WGS) entry which is preliminary data.</text>
</comment>
<evidence type="ECO:0000256" key="1">
    <source>
        <dbReference type="SAM" id="MobiDB-lite"/>
    </source>
</evidence>
<dbReference type="RefSeq" id="WP_109251360.1">
    <property type="nucleotide sequence ID" value="NZ_QEXV01000001.1"/>
</dbReference>
<sequence>MSRERDFAAEYRRRLERGRARGLSKAQARGHPRQGEPLASNLDKLPPSAPEIEDAIRAMREGESLRAAARASGVSERRVRRFIKLRNLATRKGRTWAIHDPRPRRVAMFSEGQQKTVIVEGYQPASKAGRAWDRQGRFVRSNDIDLLAELRGEGLTDIRGQFHPFETDPNVLHALAAASEEAFYEIYQIVS</sequence>
<dbReference type="EMBL" id="QEXV01000001">
    <property type="protein sequence ID" value="PWE18086.1"/>
    <property type="molecule type" value="Genomic_DNA"/>
</dbReference>
<proteinExistence type="predicted"/>
<evidence type="ECO:0000313" key="2">
    <source>
        <dbReference type="EMBL" id="PWE18086.1"/>
    </source>
</evidence>
<accession>A0A2U2BVN4</accession>